<dbReference type="Proteomes" id="UP001732700">
    <property type="component" value="Chromosome 5C"/>
</dbReference>
<evidence type="ECO:0000313" key="1">
    <source>
        <dbReference type="EnsemblPlants" id="AVESA.00010b.r2.5CG0896770.1.CDS.1"/>
    </source>
</evidence>
<keyword evidence="2" id="KW-1185">Reference proteome</keyword>
<reference evidence="1" key="2">
    <citation type="submission" date="2025-09" db="UniProtKB">
        <authorList>
            <consortium name="EnsemblPlants"/>
        </authorList>
    </citation>
    <scope>IDENTIFICATION</scope>
</reference>
<proteinExistence type="predicted"/>
<name>A0ACD5Y3T7_AVESA</name>
<sequence>MEFSCLPPPEMMWGDVDGHHKYRIGEMPEDGRLCIASLEGKHGLQLCVRGDGEGSDNGWVLERRIRMKKVLDAIPSLPKDPLARHFRLWLGDMDPGRTGRVFINTMGCGNFSYHMETGKLECLTTEDGMTFGHPIFAYFSAPESCSA</sequence>
<protein>
    <submittedName>
        <fullName evidence="1">Uncharacterized protein</fullName>
    </submittedName>
</protein>
<evidence type="ECO:0000313" key="2">
    <source>
        <dbReference type="Proteomes" id="UP001732700"/>
    </source>
</evidence>
<dbReference type="EnsemblPlants" id="AVESA.00010b.r2.5CG0896770.1">
    <property type="protein sequence ID" value="AVESA.00010b.r2.5CG0896770.1.CDS.1"/>
    <property type="gene ID" value="AVESA.00010b.r2.5CG0896770"/>
</dbReference>
<reference evidence="1" key="1">
    <citation type="submission" date="2021-05" db="EMBL/GenBank/DDBJ databases">
        <authorList>
            <person name="Scholz U."/>
            <person name="Mascher M."/>
            <person name="Fiebig A."/>
        </authorList>
    </citation>
    <scope>NUCLEOTIDE SEQUENCE [LARGE SCALE GENOMIC DNA]</scope>
</reference>
<accession>A0ACD5Y3T7</accession>
<organism evidence="1 2">
    <name type="scientific">Avena sativa</name>
    <name type="common">Oat</name>
    <dbReference type="NCBI Taxonomy" id="4498"/>
    <lineage>
        <taxon>Eukaryota</taxon>
        <taxon>Viridiplantae</taxon>
        <taxon>Streptophyta</taxon>
        <taxon>Embryophyta</taxon>
        <taxon>Tracheophyta</taxon>
        <taxon>Spermatophyta</taxon>
        <taxon>Magnoliopsida</taxon>
        <taxon>Liliopsida</taxon>
        <taxon>Poales</taxon>
        <taxon>Poaceae</taxon>
        <taxon>BOP clade</taxon>
        <taxon>Pooideae</taxon>
        <taxon>Poodae</taxon>
        <taxon>Poeae</taxon>
        <taxon>Poeae Chloroplast Group 1 (Aveneae type)</taxon>
        <taxon>Aveninae</taxon>
        <taxon>Avena</taxon>
    </lineage>
</organism>